<name>A0A1F5DHR9_9BACT</name>
<comment type="similarity">
    <text evidence="1 2">Belongs to the short-chain dehydrogenases/reductases (SDR) family.</text>
</comment>
<dbReference type="Gene3D" id="3.40.50.720">
    <property type="entry name" value="NAD(P)-binding Rossmann-like Domain"/>
    <property type="match status" value="1"/>
</dbReference>
<evidence type="ECO:0000256" key="1">
    <source>
        <dbReference type="ARBA" id="ARBA00006484"/>
    </source>
</evidence>
<dbReference type="InterPro" id="IPR036291">
    <property type="entry name" value="NAD(P)-bd_dom_sf"/>
</dbReference>
<dbReference type="PANTHER" id="PTHR42879:SF2">
    <property type="entry name" value="3-OXOACYL-[ACYL-CARRIER-PROTEIN] REDUCTASE FABG"/>
    <property type="match status" value="1"/>
</dbReference>
<proteinExistence type="inferred from homology"/>
<accession>A0A1F5DHR9</accession>
<dbReference type="Pfam" id="PF00106">
    <property type="entry name" value="adh_short"/>
    <property type="match status" value="1"/>
</dbReference>
<evidence type="ECO:0000313" key="3">
    <source>
        <dbReference type="EMBL" id="OGD54693.1"/>
    </source>
</evidence>
<sequence length="234" mass="26152">MNLKNKTVLITGGNSGLGFAIAKELVKKNSKIIILGKDKKGVEMARKKLNSPLISTIVCDLRDYKDIQKKLKNIRHLDILINNAGVWLEGQLQNNKFLDIANVININLTGLICITKIILPIMLKKNHGIIFNISSTSGINPKTNQSIYIASKYGVTGFTKSLQKDLENTNIKVFGFYPGGMKTNLFNKTNSKKDVSNFMDPQQIAKIIVFILQRPQSVNMDHVVINRSKVNKVN</sequence>
<dbReference type="PRINTS" id="PR00081">
    <property type="entry name" value="GDHRDH"/>
</dbReference>
<evidence type="ECO:0000313" key="4">
    <source>
        <dbReference type="Proteomes" id="UP000178758"/>
    </source>
</evidence>
<dbReference type="Proteomes" id="UP000178758">
    <property type="component" value="Unassembled WGS sequence"/>
</dbReference>
<comment type="caution">
    <text evidence="3">The sequence shown here is derived from an EMBL/GenBank/DDBJ whole genome shotgun (WGS) entry which is preliminary data.</text>
</comment>
<organism evidence="3 4">
    <name type="scientific">Candidatus Beckwithbacteria bacterium RBG_13_35_6</name>
    <dbReference type="NCBI Taxonomy" id="1797456"/>
    <lineage>
        <taxon>Bacteria</taxon>
        <taxon>Candidatus Beckwithiibacteriota</taxon>
    </lineage>
</organism>
<reference evidence="3 4" key="1">
    <citation type="journal article" date="2016" name="Nat. Commun.">
        <title>Thousands of microbial genomes shed light on interconnected biogeochemical processes in an aquifer system.</title>
        <authorList>
            <person name="Anantharaman K."/>
            <person name="Brown C.T."/>
            <person name="Hug L.A."/>
            <person name="Sharon I."/>
            <person name="Castelle C.J."/>
            <person name="Probst A.J."/>
            <person name="Thomas B.C."/>
            <person name="Singh A."/>
            <person name="Wilkins M.J."/>
            <person name="Karaoz U."/>
            <person name="Brodie E.L."/>
            <person name="Williams K.H."/>
            <person name="Hubbard S.S."/>
            <person name="Banfield J.F."/>
        </authorList>
    </citation>
    <scope>NUCLEOTIDE SEQUENCE [LARGE SCALE GENOMIC DNA]</scope>
</reference>
<dbReference type="InterPro" id="IPR002347">
    <property type="entry name" value="SDR_fam"/>
</dbReference>
<dbReference type="CDD" id="cd05233">
    <property type="entry name" value="SDR_c"/>
    <property type="match status" value="1"/>
</dbReference>
<dbReference type="PRINTS" id="PR00080">
    <property type="entry name" value="SDRFAMILY"/>
</dbReference>
<evidence type="ECO:0008006" key="5">
    <source>
        <dbReference type="Google" id="ProtNLM"/>
    </source>
</evidence>
<dbReference type="AlphaFoldDB" id="A0A1F5DHR9"/>
<dbReference type="SUPFAM" id="SSF51735">
    <property type="entry name" value="NAD(P)-binding Rossmann-fold domains"/>
    <property type="match status" value="1"/>
</dbReference>
<gene>
    <name evidence="3" type="ORF">A3J78_01505</name>
</gene>
<protein>
    <recommendedName>
        <fullName evidence="5">Short-chain dehydrogenase</fullName>
    </recommendedName>
</protein>
<dbReference type="EMBL" id="MEZJ01000005">
    <property type="protein sequence ID" value="OGD54693.1"/>
    <property type="molecule type" value="Genomic_DNA"/>
</dbReference>
<evidence type="ECO:0000256" key="2">
    <source>
        <dbReference type="RuleBase" id="RU000363"/>
    </source>
</evidence>
<dbReference type="PANTHER" id="PTHR42879">
    <property type="entry name" value="3-OXOACYL-(ACYL-CARRIER-PROTEIN) REDUCTASE"/>
    <property type="match status" value="1"/>
</dbReference>
<dbReference type="InterPro" id="IPR050259">
    <property type="entry name" value="SDR"/>
</dbReference>